<comment type="caution">
    <text evidence="2">The sequence shown here is derived from an EMBL/GenBank/DDBJ whole genome shotgun (WGS) entry which is preliminary data.</text>
</comment>
<feature type="region of interest" description="Disordered" evidence="1">
    <location>
        <begin position="1"/>
        <end position="33"/>
    </location>
</feature>
<sequence length="242" mass="25977">MSSLPKFTFPETLSGGHHAITSPAGSTSRPTENNSKCVFIAQSYPCPHHPSLTTPHLLHLPPCPQALLPHAQQTPCKPPPNTPETLQIPHYARERGCRTCKAEARRRRPDESAALAATTRKTGALGMGTRARGGDDKVHDEEERIVEGADPDVGADADAAGVGAPATSSPAFQEGAARAGGRAGEPEPEFERDEFDGEIGDEWDWGDKSEKMWGEVALAPGVTTEKRDEWVVIGSWGEDERA</sequence>
<protein>
    <submittedName>
        <fullName evidence="2">Uncharacterized protein</fullName>
    </submittedName>
</protein>
<feature type="region of interest" description="Disordered" evidence="1">
    <location>
        <begin position="147"/>
        <end position="208"/>
    </location>
</feature>
<name>A0A5M9JGX0_MONFR</name>
<organism evidence="2 3">
    <name type="scientific">Monilinia fructicola</name>
    <name type="common">Brown rot fungus</name>
    <name type="synonym">Ciboria fructicola</name>
    <dbReference type="NCBI Taxonomy" id="38448"/>
    <lineage>
        <taxon>Eukaryota</taxon>
        <taxon>Fungi</taxon>
        <taxon>Dikarya</taxon>
        <taxon>Ascomycota</taxon>
        <taxon>Pezizomycotina</taxon>
        <taxon>Leotiomycetes</taxon>
        <taxon>Helotiales</taxon>
        <taxon>Sclerotiniaceae</taxon>
        <taxon>Monilinia</taxon>
    </lineage>
</organism>
<feature type="compositionally biased region" description="Polar residues" evidence="1">
    <location>
        <begin position="23"/>
        <end position="33"/>
    </location>
</feature>
<feature type="compositionally biased region" description="Acidic residues" evidence="1">
    <location>
        <begin position="186"/>
        <end position="204"/>
    </location>
</feature>
<keyword evidence="3" id="KW-1185">Reference proteome</keyword>
<reference evidence="2 3" key="1">
    <citation type="submission" date="2019-06" db="EMBL/GenBank/DDBJ databases">
        <title>Genome Sequence of the Brown Rot Fungal Pathogen Monilinia fructicola.</title>
        <authorList>
            <person name="De Miccolis Angelini R.M."/>
            <person name="Landi L."/>
            <person name="Abate D."/>
            <person name="Pollastro S."/>
            <person name="Romanazzi G."/>
            <person name="Faretra F."/>
        </authorList>
    </citation>
    <scope>NUCLEOTIDE SEQUENCE [LARGE SCALE GENOMIC DNA]</scope>
    <source>
        <strain evidence="2 3">Mfrc123</strain>
    </source>
</reference>
<accession>A0A5M9JGX0</accession>
<evidence type="ECO:0000256" key="1">
    <source>
        <dbReference type="SAM" id="MobiDB-lite"/>
    </source>
</evidence>
<gene>
    <name evidence="2" type="ORF">EYC84_007663</name>
</gene>
<dbReference type="EMBL" id="VICG01000009">
    <property type="protein sequence ID" value="KAA8568654.1"/>
    <property type="molecule type" value="Genomic_DNA"/>
</dbReference>
<dbReference type="Proteomes" id="UP000322873">
    <property type="component" value="Unassembled WGS sequence"/>
</dbReference>
<dbReference type="AlphaFoldDB" id="A0A5M9JGX0"/>
<evidence type="ECO:0000313" key="3">
    <source>
        <dbReference type="Proteomes" id="UP000322873"/>
    </source>
</evidence>
<feature type="compositionally biased region" description="Low complexity" evidence="1">
    <location>
        <begin position="156"/>
        <end position="166"/>
    </location>
</feature>
<proteinExistence type="predicted"/>
<evidence type="ECO:0000313" key="2">
    <source>
        <dbReference type="EMBL" id="KAA8568654.1"/>
    </source>
</evidence>